<evidence type="ECO:0000313" key="3">
    <source>
        <dbReference type="Proteomes" id="UP000011747"/>
    </source>
</evidence>
<dbReference type="PANTHER" id="PTHR42957:SF1">
    <property type="entry name" value="HELICASE MJ1565-RELATED"/>
    <property type="match status" value="1"/>
</dbReference>
<sequence>MDFSLQTLFSRHTAIVGTTGSGKSYTTSKLVEDLIANNQKVVLLDATGEYEELAKSNSTKAYLVNLGTTHHIDYRKLSIDDL</sequence>
<reference evidence="2 3" key="1">
    <citation type="submission" date="2011-09" db="EMBL/GenBank/DDBJ databases">
        <title>The Genome Sequence of Bacillus smithii 7_3_47FAA.</title>
        <authorList>
            <consortium name="The Broad Institute Genome Sequencing Platform"/>
            <person name="Earl A."/>
            <person name="Ward D."/>
            <person name="Feldgarden M."/>
            <person name="Gevers D."/>
            <person name="Daigneault M."/>
            <person name="Strauss J."/>
            <person name="Allen-Vercoe E."/>
            <person name="Young S.K."/>
            <person name="Zeng Q."/>
            <person name="Gargeya S."/>
            <person name="Fitzgerald M."/>
            <person name="Haas B."/>
            <person name="Abouelleil A."/>
            <person name="Alvarado L."/>
            <person name="Arachchi H.M."/>
            <person name="Berlin A."/>
            <person name="Brown A."/>
            <person name="Chapman S.B."/>
            <person name="Chen Z."/>
            <person name="Dunbar C."/>
            <person name="Freedman E."/>
            <person name="Gearin G."/>
            <person name="Goldberg J."/>
            <person name="Griggs A."/>
            <person name="Gujja S."/>
            <person name="Heiman D."/>
            <person name="Howarth C."/>
            <person name="Larson L."/>
            <person name="Lui A."/>
            <person name="MacDonald P.J.P."/>
            <person name="Montmayeur A."/>
            <person name="Murphy C."/>
            <person name="Neiman D."/>
            <person name="Pearson M."/>
            <person name="Priest M."/>
            <person name="Roberts A."/>
            <person name="Saif S."/>
            <person name="Shea T."/>
            <person name="Shenoy N."/>
            <person name="Sisk P."/>
            <person name="Stolte C."/>
            <person name="Sykes S."/>
            <person name="Wortman J."/>
            <person name="Nusbaum C."/>
            <person name="Birren B."/>
        </authorList>
    </citation>
    <scope>NUCLEOTIDE SEQUENCE [LARGE SCALE GENOMIC DNA]</scope>
    <source>
        <strain evidence="2 3">7_3_47FAA</strain>
    </source>
</reference>
<dbReference type="InterPro" id="IPR008571">
    <property type="entry name" value="HerA-like"/>
</dbReference>
<dbReference type="Gene3D" id="3.40.50.300">
    <property type="entry name" value="P-loop containing nucleotide triphosphate hydrolases"/>
    <property type="match status" value="1"/>
</dbReference>
<dbReference type="Pfam" id="PF01935">
    <property type="entry name" value="DUF87"/>
    <property type="match status" value="1"/>
</dbReference>
<feature type="domain" description="Helicase HerA central" evidence="1">
    <location>
        <begin position="5"/>
        <end position="82"/>
    </location>
</feature>
<gene>
    <name evidence="2" type="ORF">HMPREF1015_01832</name>
</gene>
<dbReference type="HOGENOM" id="CLU_2563584_0_0_9"/>
<dbReference type="SUPFAM" id="SSF52540">
    <property type="entry name" value="P-loop containing nucleoside triphosphate hydrolases"/>
    <property type="match status" value="1"/>
</dbReference>
<dbReference type="Proteomes" id="UP000011747">
    <property type="component" value="Unassembled WGS sequence"/>
</dbReference>
<proteinExistence type="predicted"/>
<accession>G9QKZ3</accession>
<dbReference type="RefSeq" id="WP_003354018.1">
    <property type="nucleotide sequence ID" value="NZ_JH414751.1"/>
</dbReference>
<name>G9QKZ3_9BACI</name>
<evidence type="ECO:0000259" key="1">
    <source>
        <dbReference type="Pfam" id="PF01935"/>
    </source>
</evidence>
<dbReference type="PANTHER" id="PTHR42957">
    <property type="entry name" value="HELICASE MJ1565-RELATED"/>
    <property type="match status" value="1"/>
</dbReference>
<feature type="non-terminal residue" evidence="2">
    <location>
        <position position="82"/>
    </location>
</feature>
<comment type="caution">
    <text evidence="2">The sequence shown here is derived from an EMBL/GenBank/DDBJ whole genome shotgun (WGS) entry which is preliminary data.</text>
</comment>
<protein>
    <recommendedName>
        <fullName evidence="1">Helicase HerA central domain-containing protein</fullName>
    </recommendedName>
</protein>
<organism evidence="2 3">
    <name type="scientific">Bacillus smithii 7_3_47FAA</name>
    <dbReference type="NCBI Taxonomy" id="665952"/>
    <lineage>
        <taxon>Bacteria</taxon>
        <taxon>Bacillati</taxon>
        <taxon>Bacillota</taxon>
        <taxon>Bacilli</taxon>
        <taxon>Bacillales</taxon>
        <taxon>Bacillaceae</taxon>
        <taxon>Bacillus</taxon>
    </lineage>
</organism>
<dbReference type="InterPro" id="IPR027417">
    <property type="entry name" value="P-loop_NTPase"/>
</dbReference>
<keyword evidence="3" id="KW-1185">Reference proteome</keyword>
<dbReference type="AlphaFoldDB" id="G9QKZ3"/>
<evidence type="ECO:0000313" key="2">
    <source>
        <dbReference type="EMBL" id="EHL78178.1"/>
    </source>
</evidence>
<dbReference type="EMBL" id="ACWF01000088">
    <property type="protein sequence ID" value="EHL78178.1"/>
    <property type="molecule type" value="Genomic_DNA"/>
</dbReference>
<dbReference type="InterPro" id="IPR002789">
    <property type="entry name" value="HerA_central"/>
</dbReference>